<gene>
    <name evidence="2" type="ORF">Q4521_03265</name>
</gene>
<evidence type="ECO:0000256" key="1">
    <source>
        <dbReference type="HAMAP-Rule" id="MF_00048"/>
    </source>
</evidence>
<evidence type="ECO:0000313" key="3">
    <source>
        <dbReference type="Proteomes" id="UP001169760"/>
    </source>
</evidence>
<proteinExistence type="inferred from homology"/>
<accession>A0AAW7X1W2</accession>
<dbReference type="NCBIfam" id="TIGR00252">
    <property type="entry name" value="YraN family protein"/>
    <property type="match status" value="1"/>
</dbReference>
<dbReference type="Proteomes" id="UP001169760">
    <property type="component" value="Unassembled WGS sequence"/>
</dbReference>
<dbReference type="AlphaFoldDB" id="A0AAW7X1W2"/>
<dbReference type="NCBIfam" id="NF009150">
    <property type="entry name" value="PRK12497.1-3"/>
    <property type="match status" value="1"/>
</dbReference>
<dbReference type="RefSeq" id="WP_216063833.1">
    <property type="nucleotide sequence ID" value="NZ_CP123764.1"/>
</dbReference>
<comment type="caution">
    <text evidence="2">The sequence shown here is derived from an EMBL/GenBank/DDBJ whole genome shotgun (WGS) entry which is preliminary data.</text>
</comment>
<dbReference type="PANTHER" id="PTHR34039:SF1">
    <property type="entry name" value="UPF0102 PROTEIN YRAN"/>
    <property type="match status" value="1"/>
</dbReference>
<dbReference type="Pfam" id="PF02021">
    <property type="entry name" value="UPF0102"/>
    <property type="match status" value="1"/>
</dbReference>
<dbReference type="EMBL" id="JAUOPB010000002">
    <property type="protein sequence ID" value="MDO6421484.1"/>
    <property type="molecule type" value="Genomic_DNA"/>
</dbReference>
<reference evidence="2" key="1">
    <citation type="submission" date="2023-07" db="EMBL/GenBank/DDBJ databases">
        <title>Genome content predicts the carbon catabolic preferences of heterotrophic bacteria.</title>
        <authorList>
            <person name="Gralka M."/>
        </authorList>
    </citation>
    <scope>NUCLEOTIDE SEQUENCE</scope>
    <source>
        <strain evidence="2">I3M17_2</strain>
    </source>
</reference>
<organism evidence="2 3">
    <name type="scientific">Saccharophagus degradans</name>
    <dbReference type="NCBI Taxonomy" id="86304"/>
    <lineage>
        <taxon>Bacteria</taxon>
        <taxon>Pseudomonadati</taxon>
        <taxon>Pseudomonadota</taxon>
        <taxon>Gammaproteobacteria</taxon>
        <taxon>Cellvibrionales</taxon>
        <taxon>Cellvibrionaceae</taxon>
        <taxon>Saccharophagus</taxon>
    </lineage>
</organism>
<protein>
    <recommendedName>
        <fullName evidence="1">UPF0102 protein Q4521_03265</fullName>
    </recommendedName>
</protein>
<evidence type="ECO:0000313" key="2">
    <source>
        <dbReference type="EMBL" id="MDO6421484.1"/>
    </source>
</evidence>
<dbReference type="HAMAP" id="MF_00048">
    <property type="entry name" value="UPF0102"/>
    <property type="match status" value="1"/>
</dbReference>
<name>A0AAW7X1W2_9GAMM</name>
<dbReference type="CDD" id="cd20736">
    <property type="entry name" value="PoNe_Nuclease"/>
    <property type="match status" value="1"/>
</dbReference>
<comment type="similarity">
    <text evidence="1">Belongs to the UPF0102 family.</text>
</comment>
<dbReference type="PANTHER" id="PTHR34039">
    <property type="entry name" value="UPF0102 PROTEIN YRAN"/>
    <property type="match status" value="1"/>
</dbReference>
<dbReference type="InterPro" id="IPR003509">
    <property type="entry name" value="UPF0102_YraN-like"/>
</dbReference>
<sequence>MAKHNETGTQAEILAEQHLVSQGLTPLARNYHCKGGEIDLIMQQQRALVFVEVRFRKSAAFGSAAASVTRSKQQKIITAAQHFLMDNSKLANLPCRFDVVAITAGQIEWIENAFTLNE</sequence>